<keyword evidence="3" id="KW-0812">Transmembrane</keyword>
<keyword evidence="5" id="KW-1185">Reference proteome</keyword>
<dbReference type="OrthoDB" id="1562405at2759"/>
<evidence type="ECO:0000313" key="5">
    <source>
        <dbReference type="Proteomes" id="UP001165740"/>
    </source>
</evidence>
<reference evidence="6" key="1">
    <citation type="submission" date="2025-08" db="UniProtKB">
        <authorList>
            <consortium name="RefSeq"/>
        </authorList>
    </citation>
    <scope>IDENTIFICATION</scope>
</reference>
<dbReference type="PANTHER" id="PTHR15678:SF6">
    <property type="entry name" value="BRIDGE-LIKE LIPID TRANSFER PROTEIN FAMILY MEMBER 2"/>
    <property type="match status" value="1"/>
</dbReference>
<organism evidence="5 6">
    <name type="scientific">Biomphalaria glabrata</name>
    <name type="common">Bloodfluke planorb</name>
    <name type="synonym">Freshwater snail</name>
    <dbReference type="NCBI Taxonomy" id="6526"/>
    <lineage>
        <taxon>Eukaryota</taxon>
        <taxon>Metazoa</taxon>
        <taxon>Spiralia</taxon>
        <taxon>Lophotrochozoa</taxon>
        <taxon>Mollusca</taxon>
        <taxon>Gastropoda</taxon>
        <taxon>Heterobranchia</taxon>
        <taxon>Euthyneura</taxon>
        <taxon>Panpulmonata</taxon>
        <taxon>Hygrophila</taxon>
        <taxon>Lymnaeoidea</taxon>
        <taxon>Planorbidae</taxon>
        <taxon>Biomphalaria</taxon>
    </lineage>
</organism>
<feature type="compositionally biased region" description="Basic and acidic residues" evidence="2">
    <location>
        <begin position="2070"/>
        <end position="2086"/>
    </location>
</feature>
<dbReference type="GeneID" id="106060696"/>
<feature type="region of interest" description="Disordered" evidence="2">
    <location>
        <begin position="1441"/>
        <end position="1460"/>
    </location>
</feature>
<dbReference type="Pfam" id="PF10344">
    <property type="entry name" value="Hobbit"/>
    <property type="match status" value="2"/>
</dbReference>
<dbReference type="RefSeq" id="XP_055863163.1">
    <property type="nucleotide sequence ID" value="XM_056007188.1"/>
</dbReference>
<evidence type="ECO:0000256" key="3">
    <source>
        <dbReference type="SAM" id="Phobius"/>
    </source>
</evidence>
<keyword evidence="3" id="KW-1133">Transmembrane helix</keyword>
<feature type="coiled-coil region" evidence="1">
    <location>
        <begin position="1834"/>
        <end position="1880"/>
    </location>
</feature>
<dbReference type="SMART" id="SM01214">
    <property type="entry name" value="Fmp27_GFWDK"/>
    <property type="match status" value="1"/>
</dbReference>
<proteinExistence type="predicted"/>
<name>A0A9W2YKB5_BIOGL</name>
<feature type="region of interest" description="Disordered" evidence="2">
    <location>
        <begin position="2055"/>
        <end position="2089"/>
    </location>
</feature>
<keyword evidence="1" id="KW-0175">Coiled coil</keyword>
<dbReference type="InterPro" id="IPR045167">
    <property type="entry name" value="Hobbit"/>
</dbReference>
<accession>A0A9W2YKB5</accession>
<keyword evidence="3" id="KW-0472">Membrane</keyword>
<evidence type="ECO:0000313" key="6">
    <source>
        <dbReference type="RefSeq" id="XP_055863163.1"/>
    </source>
</evidence>
<dbReference type="InterPro" id="IPR019441">
    <property type="entry name" value="FMP27/BLTP2/Hobbit_GFWDK_RBG"/>
</dbReference>
<feature type="transmembrane region" description="Helical" evidence="3">
    <location>
        <begin position="6"/>
        <end position="30"/>
    </location>
</feature>
<sequence>MVQVLWTILYITIGLWIFSRAIAYLIQWLLKRYLDITLKFGKVGFLSFGKVQMTFQRDVSVNVEVVKIWLSSSFFNPDVRKPVVICIEDMRIQVDVSNHREQQGDPGATTRKKQLGFNKLLSLSSYFGLRINNMTVMLLKTMLPDCLIHFSSPEISLDCGAAYDKYELCISLNNFGCKALRTLAETPGSTHQNCLGEFSFTFKMEAKLEKSAEIKLVALKSVIAKPQMMITEGFLQSLQMINMKRQNELVHPTEEPLVGPVTPEVVEESYVPWPNDTLMSKLKLFEKMQDVSFDISDLNVQIVRETKQRSLSVCLKLFHLGFHNQSFWQATDMNCNLYLEEFNTSSMQAKFAGLNKIVVKGQILRDSLDTFLTVNSGFFHYHHEEVQYWVSVFTNIFQWRQPQERQRVHLPLTRKKSVPSPVLLGWVEGKNFSTVVEVTDLSSTFSTAACNGLHTQLAYAQLTTTLKPGGSSAVERREWWQTYNGSCEIDVQNVSCYLVDAKLTSDQLGGKKHFWGTVFYLGILLMKVKKFSNDLKLEGMEDNIQVEWSTGLYNVLKQLLGVVKRTKPQPLKLQSSRLAPSKEHKVANLLHSTSLSHSVKFDFSNINLFVSNIVGACVMTRVDTVSLNHNSTHTTLSVDGTKTQYLICDKEFLPLSRSSEIHKAAFYVHQVKVKYIPLNKECKVHIVQHLTLQWTTELHKCLVEGLQELKALQSKVSGVEEETSSGNVTKVLQTHQSDSPSKADVCINVVVVAEIKLEAKLSKNHLLSIFTQNLLVTMTFPDVLMEVKDFHIRCDGHNIFNIVGFQLESLPLSHLKAERERAKNLLCVTNKAWSISFDSIDILFPHQYNFADCYEEAINTVKWLKLVHRMKRKPFTVDSPLPPDLTFKVKMLSIEMSDDPFEVKMGLNYELLKDEGTESKKRKEVLDMKLVDIQKKQFIPLNKREELYASLHKKSSEIYIQRSQQLYNAAPLRTQLFTWLMEDIHITALADVSFHGKENVFKHMQEIDKESPFPKEPVEFVTLWCRYINASVKLWSVSLRDFPRPMIDIQNKHVWGRLIGAEREGTVRAKRLCTVELEKPWEATTVERNLPALKFFHDFSCDMTSLTMAYGVCWEPAFALFNLSLDLINRPSIDPSKPLPFWDKMRLLFHGRFTWSITKMSWLYHASFDPYNNTELMDWTWTNLVMDWTNGQFVLQGDLDISVRTASKYNESKLLHLPNLTFRVGLEWLCLGDANDHHAVMPCAPDKVPDFSLEEHDSFRAFRSQYLNLDLSLKTRPVADNLLDIPSCPELYASTLRFLEKIRNCMFSVTRPVRRGKLFGVVTPRKLQLTRHYKKIKLSVDFHKFAICHWMSNAKEHGAELVSDSFVLQMCNRLTLVPIEDGLLHRPQANWNIKYLKCHLGPTRIYLCKNKGKDETVTSSPGPAPDRSFFLSVTKISYQRADRKTKTGNKEEELEQRMPTHSVSIHEMRGAWNQFNRTVVMNLYDSYMRAKALRRNLSSEALKGFRVESTANVTVSSLHKNRSFSLSSPDAPPQSTESLDIAPSPLSQLQMSHAHSMLMKLVSESDSKSVAFTEEPSDNNVDQLHGLRACKLTDILQTNWQVELHNSQVVVKGCETPGYVIVSAARAKITSYTHMPIWRNGQLRSKSTWNGDVDCMQYYATVDPNNSYERDNIPWLSRENVEDRTNTDLTGLPEMISSGQSVGSVVSSVVTGVKPTCEQNASADTVQLQRIIYRCSCKFFYANYGDVDPNSLPEVPLPPAEDSVMSVEEGVDTFTLLHESVYAYSNPLQFSVIMDIVNNLLLYVEPKKKAASDRLQNMRFKLQLNRDEDQKTPILQLQEIVREKVEELRMLEKEYYLAKTKDDEERMELLEKEMDELKNWIGLKNEELGMRISCYNESQLQVKAQMKMEKAQHAQVVKRNEVCFKYAKWRMTERDGHCGIAELELRNFVYTKVNRDDDTWTHQLELTWVKVENLLTDNFYQKVLVPKDPQGQEGENRQMALRITCTERSPVGGIPVKEHFEVNVAPIQIQMTYQFYKAIMEFFFPDKNVDMDDEDELDMKQKKEKKNNKKDKEKKKEKGEELEKNSLRSAASFSSADDINKMRERAAKNNTFLYVKIPEVVARVSYKGQKEKNIEDVHDFSFILPTIEYHNCIWTWFDFLITLKNHSKRVLLSQAIKQKLHWKARVLDEPPHTDVQEEEDKAKMLLGAKLLAGQEKPSKKGFFGKSSKS</sequence>
<evidence type="ECO:0000259" key="4">
    <source>
        <dbReference type="SMART" id="SM01214"/>
    </source>
</evidence>
<evidence type="ECO:0000256" key="1">
    <source>
        <dbReference type="SAM" id="Coils"/>
    </source>
</evidence>
<gene>
    <name evidence="6" type="primary">LOC106060696</name>
</gene>
<feature type="domain" description="FMP27/BLTP2/Hobbit GFWDK motif-containing RBG unit" evidence="4">
    <location>
        <begin position="1041"/>
        <end position="1173"/>
    </location>
</feature>
<dbReference type="PANTHER" id="PTHR15678">
    <property type="entry name" value="ANTIGEN MLAA-22-RELATED"/>
    <property type="match status" value="1"/>
</dbReference>
<evidence type="ECO:0000256" key="2">
    <source>
        <dbReference type="SAM" id="MobiDB-lite"/>
    </source>
</evidence>
<dbReference type="Proteomes" id="UP001165740">
    <property type="component" value="Chromosome 12"/>
</dbReference>
<protein>
    <submittedName>
        <fullName evidence="6">Protein hobbit-like isoform X1</fullName>
    </submittedName>
</protein>
<dbReference type="OMA" id="WASFETK"/>